<organism evidence="2 3">
    <name type="scientific">Brachionus plicatilis</name>
    <name type="common">Marine rotifer</name>
    <name type="synonym">Brachionus muelleri</name>
    <dbReference type="NCBI Taxonomy" id="10195"/>
    <lineage>
        <taxon>Eukaryota</taxon>
        <taxon>Metazoa</taxon>
        <taxon>Spiralia</taxon>
        <taxon>Gnathifera</taxon>
        <taxon>Rotifera</taxon>
        <taxon>Eurotatoria</taxon>
        <taxon>Monogononta</taxon>
        <taxon>Pseudotrocha</taxon>
        <taxon>Ploima</taxon>
        <taxon>Brachionidae</taxon>
        <taxon>Brachionus</taxon>
    </lineage>
</organism>
<feature type="region of interest" description="Disordered" evidence="1">
    <location>
        <begin position="263"/>
        <end position="348"/>
    </location>
</feature>
<dbReference type="InterPro" id="IPR032675">
    <property type="entry name" value="LRR_dom_sf"/>
</dbReference>
<dbReference type="AlphaFoldDB" id="A0A3M7SWE9"/>
<dbReference type="PANTHER" id="PTHR22708:SF0">
    <property type="entry name" value="LEUCINE-RICH REPEAT-CONTAINING PROTEIN 56"/>
    <property type="match status" value="1"/>
</dbReference>
<dbReference type="STRING" id="10195.A0A3M7SWE9"/>
<feature type="region of interest" description="Disordered" evidence="1">
    <location>
        <begin position="438"/>
        <end position="478"/>
    </location>
</feature>
<dbReference type="EMBL" id="REGN01000688">
    <property type="protein sequence ID" value="RNA39995.1"/>
    <property type="molecule type" value="Genomic_DNA"/>
</dbReference>
<dbReference type="PROSITE" id="PS51450">
    <property type="entry name" value="LRR"/>
    <property type="match status" value="2"/>
</dbReference>
<feature type="compositionally biased region" description="Low complexity" evidence="1">
    <location>
        <begin position="272"/>
        <end position="290"/>
    </location>
</feature>
<dbReference type="PANTHER" id="PTHR22708">
    <property type="entry name" value="LEUCINE-RICH REPEAT-CONTAINING PROTEIN 56"/>
    <property type="match status" value="1"/>
</dbReference>
<reference evidence="2 3" key="1">
    <citation type="journal article" date="2018" name="Sci. Rep.">
        <title>Genomic signatures of local adaptation to the degree of environmental predictability in rotifers.</title>
        <authorList>
            <person name="Franch-Gras L."/>
            <person name="Hahn C."/>
            <person name="Garcia-Roger E.M."/>
            <person name="Carmona M.J."/>
            <person name="Serra M."/>
            <person name="Gomez A."/>
        </authorList>
    </citation>
    <scope>NUCLEOTIDE SEQUENCE [LARGE SCALE GENOMIC DNA]</scope>
    <source>
        <strain evidence="2">HYR1</strain>
    </source>
</reference>
<dbReference type="OrthoDB" id="676979at2759"/>
<comment type="caution">
    <text evidence="2">The sequence shown here is derived from an EMBL/GenBank/DDBJ whole genome shotgun (WGS) entry which is preliminary data.</text>
</comment>
<sequence length="546" mass="60525">MPINIERPRSALLRGVHITEFKGNVINPDPIILQETDLLLEEYLSPTKLKALTGVNDLGSVEFLEMIVDTSETSLGNFGIYLPHLRQLKLNGSHVPRIRDLGTSLCHLKILWLSRSGLVDLDGISTLNNLQEIYLAYNEIADLSPCSLLENLRCLDLEGNLIDDIKQVEFLNLCTNLENLTLYGNPICSKPHSDFNDEESYSYRHEVVKMLPSLQILDDELTLGTKPLTPRTHDKHENINKQCPFDDDWQLINDLIDEGIGPPEEKLAINDSLRPSSSSSHGSRASTSVRPLSAMRPLSSYRIKTAMKSRPKSRMNTSSSAGLKTASRPSSSLSIRPNSDHVTDFSSDASHLTVGPALQGSLLRSLLARKKSSSTSVDKPDTNDSPQILKIDDEVEPSLSDVEVLEEDEYIYKAENLRPKSGFKKTFDDEEKIIENEIKEKPKSKREKSASRQASLERENTANRIKTSDTGYDSLSSSSCSLRLNHVIKTPEIKLNTIRHQPKIVSNLSAVSNSSLPNKSAAQSGVGSLKNLKTNLAPLPGLKLSK</sequence>
<dbReference type="InterPro" id="IPR040091">
    <property type="entry name" value="LRRC56"/>
</dbReference>
<feature type="compositionally biased region" description="Basic and acidic residues" evidence="1">
    <location>
        <begin position="438"/>
        <end position="461"/>
    </location>
</feature>
<accession>A0A3M7SWE9</accession>
<dbReference type="Pfam" id="PF14580">
    <property type="entry name" value="LRR_9"/>
    <property type="match status" value="1"/>
</dbReference>
<keyword evidence="3" id="KW-1185">Reference proteome</keyword>
<name>A0A3M7SWE9_BRAPC</name>
<evidence type="ECO:0000313" key="2">
    <source>
        <dbReference type="EMBL" id="RNA39995.1"/>
    </source>
</evidence>
<evidence type="ECO:0000256" key="1">
    <source>
        <dbReference type="SAM" id="MobiDB-lite"/>
    </source>
</evidence>
<evidence type="ECO:0000313" key="3">
    <source>
        <dbReference type="Proteomes" id="UP000276133"/>
    </source>
</evidence>
<proteinExistence type="predicted"/>
<dbReference type="Gene3D" id="3.80.10.10">
    <property type="entry name" value="Ribonuclease Inhibitor"/>
    <property type="match status" value="1"/>
</dbReference>
<dbReference type="Proteomes" id="UP000276133">
    <property type="component" value="Unassembled WGS sequence"/>
</dbReference>
<dbReference type="SUPFAM" id="SSF52058">
    <property type="entry name" value="L domain-like"/>
    <property type="match status" value="1"/>
</dbReference>
<gene>
    <name evidence="2" type="ORF">BpHYR1_032923</name>
</gene>
<feature type="compositionally biased region" description="Polar residues" evidence="1">
    <location>
        <begin position="314"/>
        <end position="337"/>
    </location>
</feature>
<dbReference type="InterPro" id="IPR001611">
    <property type="entry name" value="Leu-rich_rpt"/>
</dbReference>
<protein>
    <submittedName>
        <fullName evidence="2">Leucine-rich repeat-containing 56 isoform X1</fullName>
    </submittedName>
</protein>
<feature type="compositionally biased region" description="Polar residues" evidence="1">
    <location>
        <begin position="462"/>
        <end position="473"/>
    </location>
</feature>